<protein>
    <recommendedName>
        <fullName evidence="1">Reverse transcriptase domain-containing protein</fullName>
    </recommendedName>
</protein>
<organism evidence="2 3">
    <name type="scientific">Prorocentrum cordatum</name>
    <dbReference type="NCBI Taxonomy" id="2364126"/>
    <lineage>
        <taxon>Eukaryota</taxon>
        <taxon>Sar</taxon>
        <taxon>Alveolata</taxon>
        <taxon>Dinophyceae</taxon>
        <taxon>Prorocentrales</taxon>
        <taxon>Prorocentraceae</taxon>
        <taxon>Prorocentrum</taxon>
    </lineage>
</organism>
<feature type="domain" description="Reverse transcriptase" evidence="1">
    <location>
        <begin position="1"/>
        <end position="145"/>
    </location>
</feature>
<dbReference type="SUPFAM" id="SSF56672">
    <property type="entry name" value="DNA/RNA polymerases"/>
    <property type="match status" value="1"/>
</dbReference>
<dbReference type="Pfam" id="PF00078">
    <property type="entry name" value="RVT_1"/>
    <property type="match status" value="1"/>
</dbReference>
<name>A0ABN9W2N2_9DINO</name>
<dbReference type="Proteomes" id="UP001189429">
    <property type="component" value="Unassembled WGS sequence"/>
</dbReference>
<dbReference type="EMBL" id="CAUYUJ010017926">
    <property type="protein sequence ID" value="CAK0879144.1"/>
    <property type="molecule type" value="Genomic_DNA"/>
</dbReference>
<dbReference type="PROSITE" id="PS50878">
    <property type="entry name" value="RT_POL"/>
    <property type="match status" value="1"/>
</dbReference>
<proteinExistence type="predicted"/>
<evidence type="ECO:0000259" key="1">
    <source>
        <dbReference type="PROSITE" id="PS50878"/>
    </source>
</evidence>
<dbReference type="PANTHER" id="PTHR47027:SF29">
    <property type="entry name" value="C2H2-TYPE DOMAIN-CONTAINING PROTEIN"/>
    <property type="match status" value="1"/>
</dbReference>
<keyword evidence="3" id="KW-1185">Reference proteome</keyword>
<dbReference type="InterPro" id="IPR043502">
    <property type="entry name" value="DNA/RNA_pol_sf"/>
</dbReference>
<dbReference type="InterPro" id="IPR000477">
    <property type="entry name" value="RT_dom"/>
</dbReference>
<accession>A0ABN9W2N2</accession>
<reference evidence="2" key="1">
    <citation type="submission" date="2023-10" db="EMBL/GenBank/DDBJ databases">
        <authorList>
            <person name="Chen Y."/>
            <person name="Shah S."/>
            <person name="Dougan E. K."/>
            <person name="Thang M."/>
            <person name="Chan C."/>
        </authorList>
    </citation>
    <scope>NUCLEOTIDE SEQUENCE [LARGE SCALE GENOMIC DNA]</scope>
</reference>
<comment type="caution">
    <text evidence="2">The sequence shown here is derived from an EMBL/GenBank/DDBJ whole genome shotgun (WGS) entry which is preliminary data.</text>
</comment>
<dbReference type="PANTHER" id="PTHR47027">
    <property type="entry name" value="REVERSE TRANSCRIPTASE DOMAIN-CONTAINING PROTEIN"/>
    <property type="match status" value="1"/>
</dbReference>
<sequence length="145" mass="16233">MHVTLFPTILWCWVLVLKRRWSAYSQLRCSQLHMVGSFVRLILLAKLYSGQTGAVSGAQPFRTKRGVKQGDVISPMLFNDGLELAMGIWKRRIGQAGLFIGDGEKFTNLRYADDIMLYASFADELAIVVEALIEELDAVGLHSTI</sequence>
<evidence type="ECO:0000313" key="3">
    <source>
        <dbReference type="Proteomes" id="UP001189429"/>
    </source>
</evidence>
<gene>
    <name evidence="2" type="ORF">PCOR1329_LOCUS62662</name>
</gene>
<evidence type="ECO:0000313" key="2">
    <source>
        <dbReference type="EMBL" id="CAK0879144.1"/>
    </source>
</evidence>